<protein>
    <submittedName>
        <fullName evidence="2">Crotonobetainyl-CoA:carnitine CoA-transferase CaiB-like acyl-CoA transferase</fullName>
    </submittedName>
</protein>
<dbReference type="PANTHER" id="PTHR48207">
    <property type="entry name" value="SUCCINATE--HYDROXYMETHYLGLUTARATE COA-TRANSFERASE"/>
    <property type="match status" value="1"/>
</dbReference>
<keyword evidence="3" id="KW-1185">Reference proteome</keyword>
<dbReference type="Pfam" id="PF02515">
    <property type="entry name" value="CoA_transf_3"/>
    <property type="match status" value="1"/>
</dbReference>
<dbReference type="RefSeq" id="WP_217782311.1">
    <property type="nucleotide sequence ID" value="NZ_JACCFO010000001.1"/>
</dbReference>
<dbReference type="GO" id="GO:0008410">
    <property type="term" value="F:CoA-transferase activity"/>
    <property type="evidence" value="ECO:0007669"/>
    <property type="project" value="TreeGrafter"/>
</dbReference>
<name>A0A853BIZ5_9ACTN</name>
<accession>A0A853BIZ5</accession>
<dbReference type="InterPro" id="IPR023606">
    <property type="entry name" value="CoA-Trfase_III_dom_1_sf"/>
</dbReference>
<proteinExistence type="predicted"/>
<evidence type="ECO:0000256" key="1">
    <source>
        <dbReference type="ARBA" id="ARBA00022679"/>
    </source>
</evidence>
<comment type="caution">
    <text evidence="2">The sequence shown here is derived from an EMBL/GenBank/DDBJ whole genome shotgun (WGS) entry which is preliminary data.</text>
</comment>
<dbReference type="Gene3D" id="3.40.50.10540">
    <property type="entry name" value="Crotonobetainyl-coa:carnitine coa-transferase, domain 1"/>
    <property type="match status" value="1"/>
</dbReference>
<sequence>MSAGAPAPDPRPLAGVRVLDLTNVLAGPYAGYQLALMGADVVKIEVPGAGDLARQLGASPELNAKGLGASFLAQNSGKRSLSLNLKAERGQEVMRRLVERADVLLENFRPGVMERLGFGWEALRGINPGLVYCAVSGFGADGPLSDRPAYDQIVQGLSGMMDATGTAGTGPLRAGFPIADILGGLAAAFAVAGALVRRERGGEGAYLDVSMLETAITAMGWGASNYLSAGVEPRRIGNENATAAPSGTFRTAEGDLNIAANKQEQFETLCAVVGAPELARDPRFAAREDRKAHRGPLREALEEYLAQRPAAEWEVALSAAGVPAARVLSVREALESDHIAHRRLLHTLPFPGEEGRSLRVLGSGVHVDGAALGPGRPPPLLGEHTDEILREAGYGPADIDQLREAGAI</sequence>
<organism evidence="2 3">
    <name type="scientific">Streptomonospora nanhaiensis</name>
    <dbReference type="NCBI Taxonomy" id="1323731"/>
    <lineage>
        <taxon>Bacteria</taxon>
        <taxon>Bacillati</taxon>
        <taxon>Actinomycetota</taxon>
        <taxon>Actinomycetes</taxon>
        <taxon>Streptosporangiales</taxon>
        <taxon>Nocardiopsidaceae</taxon>
        <taxon>Streptomonospora</taxon>
    </lineage>
</organism>
<dbReference type="InterPro" id="IPR044855">
    <property type="entry name" value="CoA-Trfase_III_dom3_sf"/>
</dbReference>
<dbReference type="EMBL" id="JACCFO010000001">
    <property type="protein sequence ID" value="NYI94496.1"/>
    <property type="molecule type" value="Genomic_DNA"/>
</dbReference>
<evidence type="ECO:0000313" key="3">
    <source>
        <dbReference type="Proteomes" id="UP000575985"/>
    </source>
</evidence>
<dbReference type="SUPFAM" id="SSF89796">
    <property type="entry name" value="CoA-transferase family III (CaiB/BaiF)"/>
    <property type="match status" value="1"/>
</dbReference>
<dbReference type="Gene3D" id="3.30.1540.10">
    <property type="entry name" value="formyl-coa transferase, domain 3"/>
    <property type="match status" value="1"/>
</dbReference>
<evidence type="ECO:0000313" key="2">
    <source>
        <dbReference type="EMBL" id="NYI94496.1"/>
    </source>
</evidence>
<reference evidence="2 3" key="1">
    <citation type="submission" date="2020-07" db="EMBL/GenBank/DDBJ databases">
        <title>Sequencing the genomes of 1000 actinobacteria strains.</title>
        <authorList>
            <person name="Klenk H.-P."/>
        </authorList>
    </citation>
    <scope>NUCLEOTIDE SEQUENCE [LARGE SCALE GENOMIC DNA]</scope>
    <source>
        <strain evidence="2 3">DSM 45927</strain>
    </source>
</reference>
<dbReference type="Proteomes" id="UP000575985">
    <property type="component" value="Unassembled WGS sequence"/>
</dbReference>
<dbReference type="PANTHER" id="PTHR48207:SF3">
    <property type="entry name" value="SUCCINATE--HYDROXYMETHYLGLUTARATE COA-TRANSFERASE"/>
    <property type="match status" value="1"/>
</dbReference>
<dbReference type="InterPro" id="IPR003673">
    <property type="entry name" value="CoA-Trfase_fam_III"/>
</dbReference>
<gene>
    <name evidence="2" type="ORF">HNR12_000773</name>
</gene>
<dbReference type="InterPro" id="IPR050483">
    <property type="entry name" value="CoA-transferase_III_domain"/>
</dbReference>
<keyword evidence="1 2" id="KW-0808">Transferase</keyword>
<dbReference type="AlphaFoldDB" id="A0A853BIZ5"/>